<evidence type="ECO:0000313" key="2">
    <source>
        <dbReference type="Proteomes" id="UP000280099"/>
    </source>
</evidence>
<dbReference type="EMBL" id="RBJC01000009">
    <property type="protein sequence ID" value="RKR71104.1"/>
    <property type="molecule type" value="Genomic_DNA"/>
</dbReference>
<accession>A0A420XF38</accession>
<name>A0A420XF38_9PAST</name>
<organism evidence="1 2">
    <name type="scientific">Otariodibacter oris</name>
    <dbReference type="NCBI Taxonomy" id="1032623"/>
    <lineage>
        <taxon>Bacteria</taxon>
        <taxon>Pseudomonadati</taxon>
        <taxon>Pseudomonadota</taxon>
        <taxon>Gammaproteobacteria</taxon>
        <taxon>Pasteurellales</taxon>
        <taxon>Pasteurellaceae</taxon>
        <taxon>Otariodibacter</taxon>
    </lineage>
</organism>
<keyword evidence="2" id="KW-1185">Reference proteome</keyword>
<proteinExistence type="predicted"/>
<sequence length="129" mass="14594">MSNNKFVGEIAIDNNGKKATSQANAKLDNGTLYVYLSQELEKAAPGYLNVYTEKFVDAVKSQFKAPKKSFWQKLFGGGESNEVKNVVVLTYIEEFAPYQLYVGNDFKHSKHMGKEELVKRYPIFNELVG</sequence>
<reference evidence="1 2" key="1">
    <citation type="submission" date="2018-10" db="EMBL/GenBank/DDBJ databases">
        <title>Genomic Encyclopedia of Type Strains, Phase IV (KMG-IV): sequencing the most valuable type-strain genomes for metagenomic binning, comparative biology and taxonomic classification.</title>
        <authorList>
            <person name="Goeker M."/>
        </authorList>
    </citation>
    <scope>NUCLEOTIDE SEQUENCE [LARGE SCALE GENOMIC DNA]</scope>
    <source>
        <strain evidence="1 2">DSM 23800</strain>
    </source>
</reference>
<dbReference type="Proteomes" id="UP000280099">
    <property type="component" value="Unassembled WGS sequence"/>
</dbReference>
<protein>
    <submittedName>
        <fullName evidence="1">Uncharacterized protein</fullName>
    </submittedName>
</protein>
<dbReference type="AlphaFoldDB" id="A0A420XF38"/>
<dbReference type="RefSeq" id="WP_121123932.1">
    <property type="nucleotide sequence ID" value="NZ_CP016604.1"/>
</dbReference>
<evidence type="ECO:0000313" key="1">
    <source>
        <dbReference type="EMBL" id="RKR71104.1"/>
    </source>
</evidence>
<comment type="caution">
    <text evidence="1">The sequence shown here is derived from an EMBL/GenBank/DDBJ whole genome shotgun (WGS) entry which is preliminary data.</text>
</comment>
<gene>
    <name evidence="1" type="ORF">DES31_1683</name>
</gene>